<comment type="similarity">
    <text evidence="2">Belongs to the peptidase S8 family. Furin subfamily.</text>
</comment>
<dbReference type="GO" id="GO:0000139">
    <property type="term" value="C:Golgi membrane"/>
    <property type="evidence" value="ECO:0007669"/>
    <property type="project" value="TreeGrafter"/>
</dbReference>
<dbReference type="GO" id="GO:0016486">
    <property type="term" value="P:peptide hormone processing"/>
    <property type="evidence" value="ECO:0007669"/>
    <property type="project" value="TreeGrafter"/>
</dbReference>
<evidence type="ECO:0000313" key="15">
    <source>
        <dbReference type="Proteomes" id="UP000518266"/>
    </source>
</evidence>
<dbReference type="PROSITE" id="PS51829">
    <property type="entry name" value="P_HOMO_B"/>
    <property type="match status" value="1"/>
</dbReference>
<feature type="active site" description="Charge relay system" evidence="11">
    <location>
        <position position="173"/>
    </location>
</feature>
<dbReference type="SUPFAM" id="SSF54897">
    <property type="entry name" value="Protease propeptides/inhibitors"/>
    <property type="match status" value="1"/>
</dbReference>
<evidence type="ECO:0000259" key="13">
    <source>
        <dbReference type="PROSITE" id="PS51829"/>
    </source>
</evidence>
<organism evidence="14 15">
    <name type="scientific">Dissostichus mawsoni</name>
    <name type="common">Antarctic cod</name>
    <dbReference type="NCBI Taxonomy" id="36200"/>
    <lineage>
        <taxon>Eukaryota</taxon>
        <taxon>Metazoa</taxon>
        <taxon>Chordata</taxon>
        <taxon>Craniata</taxon>
        <taxon>Vertebrata</taxon>
        <taxon>Euteleostomi</taxon>
        <taxon>Actinopterygii</taxon>
        <taxon>Neopterygii</taxon>
        <taxon>Teleostei</taxon>
        <taxon>Neoteleostei</taxon>
        <taxon>Acanthomorphata</taxon>
        <taxon>Eupercaria</taxon>
        <taxon>Perciformes</taxon>
        <taxon>Notothenioidei</taxon>
        <taxon>Nototheniidae</taxon>
        <taxon>Dissostichus</taxon>
    </lineage>
</organism>
<dbReference type="PANTHER" id="PTHR42884:SF11">
    <property type="entry name" value="FURIN (PAIRED BASIC AMINO ACID CLEAVING ENZYME) B"/>
    <property type="match status" value="1"/>
</dbReference>
<dbReference type="InterPro" id="IPR015500">
    <property type="entry name" value="Peptidase_S8_subtilisin-rel"/>
</dbReference>
<keyword evidence="6 11" id="KW-0378">Hydrolase</keyword>
<dbReference type="InterPro" id="IPR022398">
    <property type="entry name" value="Peptidase_S8_His-AS"/>
</dbReference>
<protein>
    <recommendedName>
        <fullName evidence="13">P/Homo B domain-containing protein</fullName>
    </recommendedName>
</protein>
<comment type="subcellular location">
    <subcellularLocation>
        <location evidence="1">Endomembrane system</location>
    </subcellularLocation>
</comment>
<comment type="caution">
    <text evidence="14">The sequence shown here is derived from an EMBL/GenBank/DDBJ whole genome shotgun (WGS) entry which is preliminary data.</text>
</comment>
<evidence type="ECO:0000256" key="3">
    <source>
        <dbReference type="ARBA" id="ARBA00022670"/>
    </source>
</evidence>
<keyword evidence="15" id="KW-1185">Reference proteome</keyword>
<feature type="domain" description="P/Homo B" evidence="13">
    <location>
        <begin position="435"/>
        <end position="568"/>
    </location>
</feature>
<evidence type="ECO:0000256" key="7">
    <source>
        <dbReference type="ARBA" id="ARBA00022825"/>
    </source>
</evidence>
<reference evidence="14 15" key="1">
    <citation type="submission" date="2020-03" db="EMBL/GenBank/DDBJ databases">
        <title>Dissostichus mawsoni Genome sequencing and assembly.</title>
        <authorList>
            <person name="Park H."/>
        </authorList>
    </citation>
    <scope>NUCLEOTIDE SEQUENCE [LARGE SCALE GENOMIC DNA]</scope>
    <source>
        <strain evidence="14">DM0001</strain>
        <tissue evidence="14">Muscle</tissue>
    </source>
</reference>
<keyword evidence="9" id="KW-0865">Zymogen</keyword>
<keyword evidence="8" id="KW-0472">Membrane</keyword>
<dbReference type="OrthoDB" id="300641at2759"/>
<dbReference type="InterPro" id="IPR032815">
    <property type="entry name" value="S8_pro-domain"/>
</dbReference>
<evidence type="ECO:0000256" key="12">
    <source>
        <dbReference type="SAM" id="MobiDB-lite"/>
    </source>
</evidence>
<evidence type="ECO:0000256" key="2">
    <source>
        <dbReference type="ARBA" id="ARBA00005325"/>
    </source>
</evidence>
<dbReference type="PANTHER" id="PTHR42884">
    <property type="entry name" value="PROPROTEIN CONVERTASE SUBTILISIN/KEXIN-RELATED"/>
    <property type="match status" value="1"/>
</dbReference>
<keyword evidence="5" id="KW-0732">Signal</keyword>
<keyword evidence="3 11" id="KW-0645">Protease</keyword>
<dbReference type="CDD" id="cd04059">
    <property type="entry name" value="Peptidases_S8_Protein_convertases_Kexins_Furin-like"/>
    <property type="match status" value="1"/>
</dbReference>
<dbReference type="InterPro" id="IPR034182">
    <property type="entry name" value="Kexin/furin"/>
</dbReference>
<dbReference type="PROSITE" id="PS51892">
    <property type="entry name" value="SUBTILASE"/>
    <property type="match status" value="1"/>
</dbReference>
<dbReference type="InterPro" id="IPR008979">
    <property type="entry name" value="Galactose-bd-like_sf"/>
</dbReference>
<evidence type="ECO:0000256" key="10">
    <source>
        <dbReference type="ARBA" id="ARBA00023180"/>
    </source>
</evidence>
<feature type="active site" description="Charge relay system" evidence="11">
    <location>
        <position position="214"/>
    </location>
</feature>
<keyword evidence="4" id="KW-0165">Cleavage on pair of basic residues</keyword>
<dbReference type="SUPFAM" id="SSF57184">
    <property type="entry name" value="Growth factor receptor domain"/>
    <property type="match status" value="1"/>
</dbReference>
<dbReference type="InterPro" id="IPR002884">
    <property type="entry name" value="P_dom"/>
</dbReference>
<dbReference type="PROSITE" id="PS00137">
    <property type="entry name" value="SUBTILASE_HIS"/>
    <property type="match status" value="1"/>
</dbReference>
<dbReference type="InterPro" id="IPR036852">
    <property type="entry name" value="Peptidase_S8/S53_dom_sf"/>
</dbReference>
<evidence type="ECO:0000256" key="6">
    <source>
        <dbReference type="ARBA" id="ARBA00022801"/>
    </source>
</evidence>
<dbReference type="InterPro" id="IPR023827">
    <property type="entry name" value="Peptidase_S8_Asp-AS"/>
</dbReference>
<dbReference type="Pfam" id="PF01483">
    <property type="entry name" value="P_proprotein"/>
    <property type="match status" value="1"/>
</dbReference>
<dbReference type="Gene3D" id="3.30.70.850">
    <property type="entry name" value="Peptidase S8, pro-domain"/>
    <property type="match status" value="1"/>
</dbReference>
<dbReference type="AlphaFoldDB" id="A0A7J5YYT9"/>
<dbReference type="InterPro" id="IPR009030">
    <property type="entry name" value="Growth_fac_rcpt_cys_sf"/>
</dbReference>
<dbReference type="SMART" id="SM00261">
    <property type="entry name" value="FU"/>
    <property type="match status" value="2"/>
</dbReference>
<dbReference type="PRINTS" id="PR00723">
    <property type="entry name" value="SUBTILISIN"/>
</dbReference>
<accession>A0A7J5YYT9</accession>
<evidence type="ECO:0000256" key="9">
    <source>
        <dbReference type="ARBA" id="ARBA00023145"/>
    </source>
</evidence>
<dbReference type="Pfam" id="PF00082">
    <property type="entry name" value="Peptidase_S8"/>
    <property type="match status" value="1"/>
</dbReference>
<dbReference type="SUPFAM" id="SSF52743">
    <property type="entry name" value="Subtilisin-like"/>
    <property type="match status" value="1"/>
</dbReference>
<dbReference type="Proteomes" id="UP000518266">
    <property type="component" value="Unassembled WGS sequence"/>
</dbReference>
<dbReference type="SUPFAM" id="SSF49785">
    <property type="entry name" value="Galactose-binding domain-like"/>
    <property type="match status" value="1"/>
</dbReference>
<dbReference type="InterPro" id="IPR006212">
    <property type="entry name" value="Furin_repeat"/>
</dbReference>
<dbReference type="GO" id="GO:0004252">
    <property type="term" value="F:serine-type endopeptidase activity"/>
    <property type="evidence" value="ECO:0007669"/>
    <property type="project" value="UniProtKB-UniRule"/>
</dbReference>
<proteinExistence type="inferred from homology"/>
<dbReference type="Gene3D" id="2.10.220.10">
    <property type="entry name" value="Hormone Receptor, Insulin-like Growth Factor Receptor 1, Chain A, domain 2"/>
    <property type="match status" value="1"/>
</dbReference>
<evidence type="ECO:0000256" key="1">
    <source>
        <dbReference type="ARBA" id="ARBA00004308"/>
    </source>
</evidence>
<keyword evidence="7 11" id="KW-0720">Serine protease</keyword>
<dbReference type="FunFam" id="3.40.50.200:FF:000001">
    <property type="entry name" value="Furin 2, isoform B"/>
    <property type="match status" value="1"/>
</dbReference>
<dbReference type="FunFam" id="2.60.120.260:FF:000034">
    <property type="entry name" value="furin isoform X2"/>
    <property type="match status" value="1"/>
</dbReference>
<evidence type="ECO:0000256" key="5">
    <source>
        <dbReference type="ARBA" id="ARBA00022729"/>
    </source>
</evidence>
<dbReference type="InterPro" id="IPR000209">
    <property type="entry name" value="Peptidase_S8/S53_dom"/>
</dbReference>
<dbReference type="CDD" id="cd00064">
    <property type="entry name" value="FU"/>
    <property type="match status" value="1"/>
</dbReference>
<evidence type="ECO:0000256" key="8">
    <source>
        <dbReference type="ARBA" id="ARBA00023136"/>
    </source>
</evidence>
<keyword evidence="10" id="KW-0325">Glycoprotein</keyword>
<feature type="region of interest" description="Disordered" evidence="12">
    <location>
        <begin position="682"/>
        <end position="712"/>
    </location>
</feature>
<evidence type="ECO:0000256" key="11">
    <source>
        <dbReference type="PROSITE-ProRule" id="PRU01240"/>
    </source>
</evidence>
<dbReference type="FunFam" id="3.30.70.850:FF:000001">
    <property type="entry name" value="Proprotein convertase subtilisin/kexin type 5"/>
    <property type="match status" value="1"/>
</dbReference>
<name>A0A7J5YYT9_DISMA</name>
<dbReference type="GO" id="GO:0005802">
    <property type="term" value="C:trans-Golgi network"/>
    <property type="evidence" value="ECO:0007669"/>
    <property type="project" value="TreeGrafter"/>
</dbReference>
<dbReference type="EMBL" id="JAAKFY010000007">
    <property type="protein sequence ID" value="KAF3854630.1"/>
    <property type="molecule type" value="Genomic_DNA"/>
</dbReference>
<sequence length="815" mass="88912">MCSTFLLYGGAAPLCLGSSDRRTDRLPCEVFSFSWMPGWPCCTCGQPLGLHQHLGRADQWGAEEADRIAREHGFINHGNVFGDYYHFRHHAVEKRAVSGHSGMHIRLQKEPQVLWAEQQVVKKRKKRDIYEDPTDPDFPKQWYLTTPSHQDLNTKIAWAQGYTGKGVVVTILDDGIEKDHPDLISNYDPEASYDVNDGDADPQPRYTQRNENRHGTRCAGEVAAAANNGVCGVRMLDGEVTDVVEAHSLSLNPQHIHIYSASWGPEDDGKSLDGPAKLAKEAFLQGITKGRGGQGSIFVWASGNGGREQDSCNCDGYTNSIYTLSISSTTQSGSVPWYSEPCSSTLATTYSSGNPGEKQIVTTDLRQKCTDSHTGTMNLTWRDMQHLVVRTSRPGHLSAGDWKTNGGGRRVSHSYGYGLLDAGAMVSLAQNWTTVGPQHQCVLNMLTEPRDIGNKLVFSKSVDGCWGRPEYVNSVEHVQARLTLSHNQRGKLAIHLISPLGTRSTLLFPRPNDFSSEGFNDWAFMTTHSWGEDPQGEWTLEIENVAANGRDYAVLSQFTLILWGTGPSVINPSSSDFPRPSNNSCKTFDAQQICIECSPGSSLFLQGCVKLCPPGFSSGPQLLNLSLENWVDLSSVQACLPCISACLTCSGSGPTDCLSCPPHSHLVLSSCLHQNQVQRKSPLAGGLQGDEAPSEQESPAAADDSGEGEEPPGSACAFILAAFAGVFLLLQMRSGGFSLGWRTKLPSVYSESRGVRVGFGFGFGQGRERKARICYKGIPTVWGDEDTITYQSESDSEEGDGHSERTAFIRTQSLI</sequence>
<dbReference type="InterPro" id="IPR038466">
    <property type="entry name" value="S8_pro-domain_sf"/>
</dbReference>
<dbReference type="Gene3D" id="3.40.50.200">
    <property type="entry name" value="Peptidase S8/S53 domain"/>
    <property type="match status" value="1"/>
</dbReference>
<evidence type="ECO:0000313" key="14">
    <source>
        <dbReference type="EMBL" id="KAF3854630.1"/>
    </source>
</evidence>
<dbReference type="Pfam" id="PF16470">
    <property type="entry name" value="S8_pro-domain"/>
    <property type="match status" value="1"/>
</dbReference>
<dbReference type="PROSITE" id="PS00136">
    <property type="entry name" value="SUBTILASE_ASP"/>
    <property type="match status" value="1"/>
</dbReference>
<dbReference type="Gene3D" id="2.60.120.260">
    <property type="entry name" value="Galactose-binding domain-like"/>
    <property type="match status" value="1"/>
</dbReference>
<gene>
    <name evidence="14" type="ORF">F7725_022685</name>
</gene>
<evidence type="ECO:0000256" key="4">
    <source>
        <dbReference type="ARBA" id="ARBA00022685"/>
    </source>
</evidence>
<feature type="active site" description="Charge relay system" evidence="11">
    <location>
        <position position="351"/>
    </location>
</feature>
<feature type="region of interest" description="Disordered" evidence="12">
    <location>
        <begin position="181"/>
        <end position="214"/>
    </location>
</feature>